<accession>A0ABQ2KG80</accession>
<comment type="caution">
    <text evidence="2">The sequence shown here is derived from an EMBL/GenBank/DDBJ whole genome shotgun (WGS) entry which is preliminary data.</text>
</comment>
<dbReference type="SUPFAM" id="SSF51735">
    <property type="entry name" value="NAD(P)-binding Rossmann-fold domains"/>
    <property type="match status" value="1"/>
</dbReference>
<reference evidence="3" key="1">
    <citation type="journal article" date="2019" name="Int. J. Syst. Evol. Microbiol.">
        <title>The Global Catalogue of Microorganisms (GCM) 10K type strain sequencing project: providing services to taxonomists for standard genome sequencing and annotation.</title>
        <authorList>
            <consortium name="The Broad Institute Genomics Platform"/>
            <consortium name="The Broad Institute Genome Sequencing Center for Infectious Disease"/>
            <person name="Wu L."/>
            <person name="Ma J."/>
        </authorList>
    </citation>
    <scope>NUCLEOTIDE SEQUENCE [LARGE SCALE GENOMIC DNA]</scope>
    <source>
        <strain evidence="3">CGMCC 4.7329</strain>
    </source>
</reference>
<dbReference type="EMBL" id="BMNE01000003">
    <property type="protein sequence ID" value="GGN80331.1"/>
    <property type="molecule type" value="Genomic_DNA"/>
</dbReference>
<sequence>MLSFAARHGDDPRTLLLIAPGWVKTDLGGPSARLNIDESMPRHGCGLGKRPTETPHF</sequence>
<protein>
    <submittedName>
        <fullName evidence="2">Uncharacterized protein</fullName>
    </submittedName>
</protein>
<gene>
    <name evidence="2" type="ORF">GCM10011610_29580</name>
</gene>
<organism evidence="2 3">
    <name type="scientific">Nocardia rhizosphaerihabitans</name>
    <dbReference type="NCBI Taxonomy" id="1691570"/>
    <lineage>
        <taxon>Bacteria</taxon>
        <taxon>Bacillati</taxon>
        <taxon>Actinomycetota</taxon>
        <taxon>Actinomycetes</taxon>
        <taxon>Mycobacteriales</taxon>
        <taxon>Nocardiaceae</taxon>
        <taxon>Nocardia</taxon>
    </lineage>
</organism>
<evidence type="ECO:0000313" key="2">
    <source>
        <dbReference type="EMBL" id="GGN80331.1"/>
    </source>
</evidence>
<feature type="region of interest" description="Disordered" evidence="1">
    <location>
        <begin position="33"/>
        <end position="57"/>
    </location>
</feature>
<proteinExistence type="predicted"/>
<keyword evidence="3" id="KW-1185">Reference proteome</keyword>
<name>A0ABQ2KG80_9NOCA</name>
<evidence type="ECO:0000313" key="3">
    <source>
        <dbReference type="Proteomes" id="UP000658127"/>
    </source>
</evidence>
<evidence type="ECO:0000256" key="1">
    <source>
        <dbReference type="SAM" id="MobiDB-lite"/>
    </source>
</evidence>
<dbReference type="InterPro" id="IPR036291">
    <property type="entry name" value="NAD(P)-bd_dom_sf"/>
</dbReference>
<dbReference type="Proteomes" id="UP000658127">
    <property type="component" value="Unassembled WGS sequence"/>
</dbReference>